<sequence>MNKLGFVAAAALAVSVSTAAAEVSFEFGVDFVSDYVFEGYLQTDGGAPQIATRA</sequence>
<dbReference type="RefSeq" id="WP_158221888.1">
    <property type="nucleotide sequence ID" value="NZ_BMKN01000001.1"/>
</dbReference>
<evidence type="ECO:0008006" key="4">
    <source>
        <dbReference type="Google" id="ProtNLM"/>
    </source>
</evidence>
<dbReference type="AlphaFoldDB" id="A0A917AFF6"/>
<proteinExistence type="predicted"/>
<reference evidence="2" key="2">
    <citation type="submission" date="2020-09" db="EMBL/GenBank/DDBJ databases">
        <authorList>
            <person name="Sun Q."/>
            <person name="Zhou Y."/>
        </authorList>
    </citation>
    <scope>NUCLEOTIDE SEQUENCE</scope>
    <source>
        <strain evidence="2">CGMCC 1.16012</strain>
    </source>
</reference>
<evidence type="ECO:0000313" key="3">
    <source>
        <dbReference type="Proteomes" id="UP000606730"/>
    </source>
</evidence>
<comment type="caution">
    <text evidence="2">The sequence shown here is derived from an EMBL/GenBank/DDBJ whole genome shotgun (WGS) entry which is preliminary data.</text>
</comment>
<keyword evidence="1" id="KW-0732">Signal</keyword>
<name>A0A917AFF6_9RHOB</name>
<keyword evidence="3" id="KW-1185">Reference proteome</keyword>
<feature type="chain" id="PRO_5037594282" description="Porin" evidence="1">
    <location>
        <begin position="20"/>
        <end position="54"/>
    </location>
</feature>
<organism evidence="2 3">
    <name type="scientific">Actibacterium pelagium</name>
    <dbReference type="NCBI Taxonomy" id="2029103"/>
    <lineage>
        <taxon>Bacteria</taxon>
        <taxon>Pseudomonadati</taxon>
        <taxon>Pseudomonadota</taxon>
        <taxon>Alphaproteobacteria</taxon>
        <taxon>Rhodobacterales</taxon>
        <taxon>Roseobacteraceae</taxon>
        <taxon>Actibacterium</taxon>
    </lineage>
</organism>
<evidence type="ECO:0000256" key="1">
    <source>
        <dbReference type="SAM" id="SignalP"/>
    </source>
</evidence>
<dbReference type="EMBL" id="BMKN01000001">
    <property type="protein sequence ID" value="GGE48376.1"/>
    <property type="molecule type" value="Genomic_DNA"/>
</dbReference>
<evidence type="ECO:0000313" key="2">
    <source>
        <dbReference type="EMBL" id="GGE48376.1"/>
    </source>
</evidence>
<protein>
    <recommendedName>
        <fullName evidence="4">Porin</fullName>
    </recommendedName>
</protein>
<reference evidence="2" key="1">
    <citation type="journal article" date="2014" name="Int. J. Syst. Evol. Microbiol.">
        <title>Complete genome sequence of Corynebacterium casei LMG S-19264T (=DSM 44701T), isolated from a smear-ripened cheese.</title>
        <authorList>
            <consortium name="US DOE Joint Genome Institute (JGI-PGF)"/>
            <person name="Walter F."/>
            <person name="Albersmeier A."/>
            <person name="Kalinowski J."/>
            <person name="Ruckert C."/>
        </authorList>
    </citation>
    <scope>NUCLEOTIDE SEQUENCE</scope>
    <source>
        <strain evidence="2">CGMCC 1.16012</strain>
    </source>
</reference>
<gene>
    <name evidence="2" type="ORF">GCM10011517_15280</name>
</gene>
<feature type="signal peptide" evidence="1">
    <location>
        <begin position="1"/>
        <end position="19"/>
    </location>
</feature>
<dbReference type="Proteomes" id="UP000606730">
    <property type="component" value="Unassembled WGS sequence"/>
</dbReference>
<accession>A0A917AFF6</accession>